<protein>
    <submittedName>
        <fullName evidence="5">2-dehydro-3-deoxygluconokinase</fullName>
        <ecNumber evidence="5">2.7.1.45</ecNumber>
    </submittedName>
</protein>
<dbReference type="InterPro" id="IPR029056">
    <property type="entry name" value="Ribokinase-like"/>
</dbReference>
<dbReference type="PANTHER" id="PTHR43320:SF2">
    <property type="entry name" value="2-DEHYDRO-3-DEOXYGLUCONOKINASE_2-DEHYDRO-3-DEOXYGALACTONOKINASE"/>
    <property type="match status" value="1"/>
</dbReference>
<evidence type="ECO:0000313" key="5">
    <source>
        <dbReference type="EMBL" id="MBB2901177.1"/>
    </source>
</evidence>
<dbReference type="Pfam" id="PF00294">
    <property type="entry name" value="PfkB"/>
    <property type="match status" value="1"/>
</dbReference>
<dbReference type="EC" id="2.7.1.45" evidence="5"/>
<reference evidence="5 6" key="1">
    <citation type="submission" date="2020-08" db="EMBL/GenBank/DDBJ databases">
        <title>The Agave Microbiome: Exploring the role of microbial communities in plant adaptations to desert environments.</title>
        <authorList>
            <person name="Partida-Martinez L.P."/>
        </authorList>
    </citation>
    <scope>NUCLEOTIDE SEQUENCE [LARGE SCALE GENOMIC DNA]</scope>
    <source>
        <strain evidence="5 6">AS2.23</strain>
    </source>
</reference>
<keyword evidence="2 5" id="KW-0808">Transferase</keyword>
<accession>A0A7W4TLM5</accession>
<dbReference type="PANTHER" id="PTHR43320">
    <property type="entry name" value="SUGAR KINASE"/>
    <property type="match status" value="1"/>
</dbReference>
<dbReference type="GO" id="GO:0008673">
    <property type="term" value="F:2-dehydro-3-deoxygluconokinase activity"/>
    <property type="evidence" value="ECO:0007669"/>
    <property type="project" value="UniProtKB-EC"/>
</dbReference>
<comment type="similarity">
    <text evidence="1">Belongs to the carbohydrate kinase PfkB family.</text>
</comment>
<proteinExistence type="inferred from homology"/>
<dbReference type="InterPro" id="IPR052700">
    <property type="entry name" value="Carb_kinase_PfkB-like"/>
</dbReference>
<organism evidence="5 6">
    <name type="scientific">Kineococcus radiotolerans</name>
    <dbReference type="NCBI Taxonomy" id="131568"/>
    <lineage>
        <taxon>Bacteria</taxon>
        <taxon>Bacillati</taxon>
        <taxon>Actinomycetota</taxon>
        <taxon>Actinomycetes</taxon>
        <taxon>Kineosporiales</taxon>
        <taxon>Kineosporiaceae</taxon>
        <taxon>Kineococcus</taxon>
    </lineage>
</organism>
<sequence length="366" mass="37893">MSGAVDPVGAVDGAVDPVGLRPAAGCRHDLVSLGEVMLRFDPGEGRIRTARRFDVHEGGGEYNVARGLRRCFGRRTAVVTALADDEVGRLVEDLVLTGGVDTSLVRWVPADGAGRGVRNGLNFVERGFGVRRSVGVSDRGGTAVSRLQPGDVDWDDLFGVQGVRWFHTGGIFAALSESTAEVAAEALAAARRHGTTTSYDLNYRPSLWAGRGGAQAAQELNRRLVEHVDVLVGAGLAGLPGDGGDPRERVLRDAADHPRLRVVATTTRRVVSASRNDFGALAWSAATGLVEGAELRDLAVLDRIGSGDAFTAGLVHGLLGGEGLARAVALGIAHGALVMTTPGDSSAASAADVEALLASGDASVSR</sequence>
<keyword evidence="3 5" id="KW-0418">Kinase</keyword>
<dbReference type="InterPro" id="IPR011611">
    <property type="entry name" value="PfkB_dom"/>
</dbReference>
<comment type="caution">
    <text evidence="5">The sequence shown here is derived from an EMBL/GenBank/DDBJ whole genome shotgun (WGS) entry which is preliminary data.</text>
</comment>
<evidence type="ECO:0000256" key="3">
    <source>
        <dbReference type="ARBA" id="ARBA00022777"/>
    </source>
</evidence>
<dbReference type="EMBL" id="JACHVY010000001">
    <property type="protein sequence ID" value="MBB2901177.1"/>
    <property type="molecule type" value="Genomic_DNA"/>
</dbReference>
<evidence type="ECO:0000259" key="4">
    <source>
        <dbReference type="Pfam" id="PF00294"/>
    </source>
</evidence>
<reference evidence="5 6" key="2">
    <citation type="submission" date="2020-08" db="EMBL/GenBank/DDBJ databases">
        <authorList>
            <person name="Partida-Martinez L."/>
            <person name="Huntemann M."/>
            <person name="Clum A."/>
            <person name="Wang J."/>
            <person name="Palaniappan K."/>
            <person name="Ritter S."/>
            <person name="Chen I.-M."/>
            <person name="Stamatis D."/>
            <person name="Reddy T."/>
            <person name="O'Malley R."/>
            <person name="Daum C."/>
            <person name="Shapiro N."/>
            <person name="Ivanova N."/>
            <person name="Kyrpides N."/>
            <person name="Woyke T."/>
        </authorList>
    </citation>
    <scope>NUCLEOTIDE SEQUENCE [LARGE SCALE GENOMIC DNA]</scope>
    <source>
        <strain evidence="5 6">AS2.23</strain>
    </source>
</reference>
<name>A0A7W4TLM5_KINRA</name>
<evidence type="ECO:0000256" key="2">
    <source>
        <dbReference type="ARBA" id="ARBA00022679"/>
    </source>
</evidence>
<feature type="domain" description="Carbohydrate kinase PfkB" evidence="4">
    <location>
        <begin position="28"/>
        <end position="347"/>
    </location>
</feature>
<dbReference type="Gene3D" id="3.40.1190.20">
    <property type="match status" value="1"/>
</dbReference>
<dbReference type="CDD" id="cd01166">
    <property type="entry name" value="KdgK"/>
    <property type="match status" value="1"/>
</dbReference>
<dbReference type="AlphaFoldDB" id="A0A7W4TLM5"/>
<dbReference type="Proteomes" id="UP000533269">
    <property type="component" value="Unassembled WGS sequence"/>
</dbReference>
<evidence type="ECO:0000256" key="1">
    <source>
        <dbReference type="ARBA" id="ARBA00010688"/>
    </source>
</evidence>
<gene>
    <name evidence="5" type="ORF">FHR75_001965</name>
</gene>
<dbReference type="SUPFAM" id="SSF53613">
    <property type="entry name" value="Ribokinase-like"/>
    <property type="match status" value="1"/>
</dbReference>
<evidence type="ECO:0000313" key="6">
    <source>
        <dbReference type="Proteomes" id="UP000533269"/>
    </source>
</evidence>